<evidence type="ECO:0000313" key="12">
    <source>
        <dbReference type="Proteomes" id="UP000231246"/>
    </source>
</evidence>
<dbReference type="InterPro" id="IPR002305">
    <property type="entry name" value="aa-tRNA-synth_Ic"/>
</dbReference>
<dbReference type="Gene3D" id="3.10.290.10">
    <property type="entry name" value="RNA-binding S4 domain"/>
    <property type="match status" value="1"/>
</dbReference>
<keyword evidence="2 10" id="KW-0436">Ligase</keyword>
<keyword evidence="5 10" id="KW-0648">Protein biosynthesis</keyword>
<accession>A0A2H0BX94</accession>
<evidence type="ECO:0000256" key="10">
    <source>
        <dbReference type="RuleBase" id="RU363036"/>
    </source>
</evidence>
<dbReference type="EMBL" id="PCTA01000022">
    <property type="protein sequence ID" value="PIP61598.1"/>
    <property type="molecule type" value="Genomic_DNA"/>
</dbReference>
<dbReference type="PANTHER" id="PTHR11766:SF1">
    <property type="entry name" value="TYROSINE--TRNA LIGASE"/>
    <property type="match status" value="1"/>
</dbReference>
<dbReference type="Gene3D" id="1.10.240.10">
    <property type="entry name" value="Tyrosyl-Transfer RNA Synthetase"/>
    <property type="match status" value="1"/>
</dbReference>
<gene>
    <name evidence="11" type="ORF">COW99_03030</name>
</gene>
<comment type="catalytic activity">
    <reaction evidence="7">
        <text>tRNA(Tyr) + L-tyrosine + ATP = L-tyrosyl-tRNA(Tyr) + AMP + diphosphate + H(+)</text>
        <dbReference type="Rhea" id="RHEA:10220"/>
        <dbReference type="Rhea" id="RHEA-COMP:9706"/>
        <dbReference type="Rhea" id="RHEA-COMP:9707"/>
        <dbReference type="ChEBI" id="CHEBI:15378"/>
        <dbReference type="ChEBI" id="CHEBI:30616"/>
        <dbReference type="ChEBI" id="CHEBI:33019"/>
        <dbReference type="ChEBI" id="CHEBI:58315"/>
        <dbReference type="ChEBI" id="CHEBI:78442"/>
        <dbReference type="ChEBI" id="CHEBI:78536"/>
        <dbReference type="ChEBI" id="CHEBI:456215"/>
        <dbReference type="EC" id="6.1.1.1"/>
    </reaction>
</comment>
<evidence type="ECO:0000313" key="11">
    <source>
        <dbReference type="EMBL" id="PIP61598.1"/>
    </source>
</evidence>
<dbReference type="InterPro" id="IPR036986">
    <property type="entry name" value="S4_RNA-bd_sf"/>
</dbReference>
<evidence type="ECO:0000256" key="5">
    <source>
        <dbReference type="ARBA" id="ARBA00022917"/>
    </source>
</evidence>
<comment type="caution">
    <text evidence="11">The sequence shown here is derived from an EMBL/GenBank/DDBJ whole genome shotgun (WGS) entry which is preliminary data.</text>
</comment>
<reference evidence="11 12" key="1">
    <citation type="submission" date="2017-09" db="EMBL/GenBank/DDBJ databases">
        <title>Depth-based differentiation of microbial function through sediment-hosted aquifers and enrichment of novel symbionts in the deep terrestrial subsurface.</title>
        <authorList>
            <person name="Probst A.J."/>
            <person name="Ladd B."/>
            <person name="Jarett J.K."/>
            <person name="Geller-Mcgrath D.E."/>
            <person name="Sieber C.M."/>
            <person name="Emerson J.B."/>
            <person name="Anantharaman K."/>
            <person name="Thomas B.C."/>
            <person name="Malmstrom R."/>
            <person name="Stieglmeier M."/>
            <person name="Klingl A."/>
            <person name="Woyke T."/>
            <person name="Ryan C.M."/>
            <person name="Banfield J.F."/>
        </authorList>
    </citation>
    <scope>NUCLEOTIDE SEQUENCE [LARGE SCALE GENOMIC DNA]</scope>
    <source>
        <strain evidence="11">CG22_combo_CG10-13_8_21_14_all_38_20</strain>
    </source>
</reference>
<dbReference type="PANTHER" id="PTHR11766">
    <property type="entry name" value="TYROSYL-TRNA SYNTHETASE"/>
    <property type="match status" value="1"/>
</dbReference>
<dbReference type="EC" id="6.1.1.1" evidence="1 8"/>
<dbReference type="AlphaFoldDB" id="A0A2H0BX94"/>
<evidence type="ECO:0000256" key="7">
    <source>
        <dbReference type="ARBA" id="ARBA00048248"/>
    </source>
</evidence>
<keyword evidence="9" id="KW-0694">RNA-binding</keyword>
<keyword evidence="6 10" id="KW-0030">Aminoacyl-tRNA synthetase</keyword>
<dbReference type="GO" id="GO:0003723">
    <property type="term" value="F:RNA binding"/>
    <property type="evidence" value="ECO:0007669"/>
    <property type="project" value="UniProtKB-KW"/>
</dbReference>
<keyword evidence="3 10" id="KW-0547">Nucleotide-binding</keyword>
<dbReference type="CDD" id="cd00805">
    <property type="entry name" value="TyrRS_core"/>
    <property type="match status" value="1"/>
</dbReference>
<dbReference type="InterPro" id="IPR014729">
    <property type="entry name" value="Rossmann-like_a/b/a_fold"/>
</dbReference>
<organism evidence="11 12">
    <name type="scientific">Candidatus Roizmanbacteria bacterium CG22_combo_CG10-13_8_21_14_all_38_20</name>
    <dbReference type="NCBI Taxonomy" id="1974862"/>
    <lineage>
        <taxon>Bacteria</taxon>
        <taxon>Candidatus Roizmaniibacteriota</taxon>
    </lineage>
</organism>
<evidence type="ECO:0000256" key="1">
    <source>
        <dbReference type="ARBA" id="ARBA00013160"/>
    </source>
</evidence>
<evidence type="ECO:0000256" key="8">
    <source>
        <dbReference type="NCBIfam" id="TIGR00234"/>
    </source>
</evidence>
<protein>
    <recommendedName>
        <fullName evidence="1 8">Tyrosine--tRNA ligase</fullName>
        <ecNumber evidence="1 8">6.1.1.1</ecNumber>
    </recommendedName>
</protein>
<evidence type="ECO:0000256" key="4">
    <source>
        <dbReference type="ARBA" id="ARBA00022840"/>
    </source>
</evidence>
<dbReference type="PRINTS" id="PR01040">
    <property type="entry name" value="TRNASYNTHTYR"/>
</dbReference>
<name>A0A2H0BX94_9BACT</name>
<dbReference type="GO" id="GO:0006437">
    <property type="term" value="P:tyrosyl-tRNA aminoacylation"/>
    <property type="evidence" value="ECO:0007669"/>
    <property type="project" value="UniProtKB-UniRule"/>
</dbReference>
<dbReference type="SUPFAM" id="SSF52374">
    <property type="entry name" value="Nucleotidylyl transferase"/>
    <property type="match status" value="1"/>
</dbReference>
<proteinExistence type="inferred from homology"/>
<dbReference type="PROSITE" id="PS50889">
    <property type="entry name" value="S4"/>
    <property type="match status" value="1"/>
</dbReference>
<comment type="similarity">
    <text evidence="10">Belongs to the class-I aminoacyl-tRNA synthetase family.</text>
</comment>
<sequence>MDKIDELLTRGVDTIYPSKEELEKVLRSGKKIRIYQGFDPTGTQLHIGHAVALMKLRNFQELGHKVIFLIGDFTAMIGDPSGKIKGARKMISREEVLKNAETYETQASRILRFSGKNKVKVKFNSQWLGKMSAIEFLRMSDYLTFAQIIKRDLFRKREQEGQDIYANEFMYPILQGYDSVAMDVDAEIGGTDQMFNMLVGRDLLKRMKKKEKFVITVPLLTDTQGNKIGKSEGNVIGITDTPEDLYGKIMSLPDSAIIPCFELITNLTMTEVEKIKNELKTDSANPMEYKKRLARQIVEQYNNADAATAAQRFFEAKYQEGNKNEAAEEISIKKPMGLVALISKLDDNRSSSDIKRLIKQGGIKINGKKNVDMAYSYEPKDDDIIEIGKHRVFRVKSK</sequence>
<keyword evidence="4 10" id="KW-0067">ATP-binding</keyword>
<evidence type="ECO:0000256" key="2">
    <source>
        <dbReference type="ARBA" id="ARBA00022598"/>
    </source>
</evidence>
<dbReference type="Proteomes" id="UP000231246">
    <property type="component" value="Unassembled WGS sequence"/>
</dbReference>
<dbReference type="SUPFAM" id="SSF55174">
    <property type="entry name" value="Alpha-L RNA-binding motif"/>
    <property type="match status" value="1"/>
</dbReference>
<dbReference type="GO" id="GO:0005524">
    <property type="term" value="F:ATP binding"/>
    <property type="evidence" value="ECO:0007669"/>
    <property type="project" value="UniProtKB-KW"/>
</dbReference>
<dbReference type="NCBIfam" id="TIGR00234">
    <property type="entry name" value="tyrS"/>
    <property type="match status" value="1"/>
</dbReference>
<dbReference type="Gene3D" id="3.40.50.620">
    <property type="entry name" value="HUPs"/>
    <property type="match status" value="1"/>
</dbReference>
<dbReference type="InterPro" id="IPR024088">
    <property type="entry name" value="Tyr-tRNA-ligase_bac-type"/>
</dbReference>
<dbReference type="GO" id="GO:0005829">
    <property type="term" value="C:cytosol"/>
    <property type="evidence" value="ECO:0007669"/>
    <property type="project" value="TreeGrafter"/>
</dbReference>
<dbReference type="Pfam" id="PF00579">
    <property type="entry name" value="tRNA-synt_1b"/>
    <property type="match status" value="1"/>
</dbReference>
<dbReference type="CDD" id="cd00165">
    <property type="entry name" value="S4"/>
    <property type="match status" value="1"/>
</dbReference>
<evidence type="ECO:0000256" key="6">
    <source>
        <dbReference type="ARBA" id="ARBA00023146"/>
    </source>
</evidence>
<evidence type="ECO:0000256" key="3">
    <source>
        <dbReference type="ARBA" id="ARBA00022741"/>
    </source>
</evidence>
<evidence type="ECO:0000256" key="9">
    <source>
        <dbReference type="PROSITE-ProRule" id="PRU00182"/>
    </source>
</evidence>
<dbReference type="GO" id="GO:0004831">
    <property type="term" value="F:tyrosine-tRNA ligase activity"/>
    <property type="evidence" value="ECO:0007669"/>
    <property type="project" value="UniProtKB-UniRule"/>
</dbReference>
<dbReference type="InterPro" id="IPR002307">
    <property type="entry name" value="Tyr-tRNA-ligase"/>
</dbReference>